<dbReference type="EMBL" id="JAGGLI010000013">
    <property type="protein sequence ID" value="MBP2027643.1"/>
    <property type="molecule type" value="Genomic_DNA"/>
</dbReference>
<sequence length="102" mass="11745">MAKKNDWVLIHKIILSPNERAPQVPEDTKQVPLEMWVKGYLKDNEAEIGDEVTIITRTKREEIGKLLEVNPTYNHGFGKFIPELLKISEQVREITFGGDLDE</sequence>
<keyword evidence="2" id="KW-1185">Reference proteome</keyword>
<dbReference type="RefSeq" id="WP_209660703.1">
    <property type="nucleotide sequence ID" value="NZ_JAGGLI010000013.1"/>
</dbReference>
<organism evidence="1 2">
    <name type="scientific">Acetoanaerobium pronyense</name>
    <dbReference type="NCBI Taxonomy" id="1482736"/>
    <lineage>
        <taxon>Bacteria</taxon>
        <taxon>Bacillati</taxon>
        <taxon>Bacillota</taxon>
        <taxon>Clostridia</taxon>
        <taxon>Peptostreptococcales</taxon>
        <taxon>Filifactoraceae</taxon>
        <taxon>Acetoanaerobium</taxon>
    </lineage>
</organism>
<accession>A0ABS4KIN2</accession>
<evidence type="ECO:0000313" key="1">
    <source>
        <dbReference type="EMBL" id="MBP2027643.1"/>
    </source>
</evidence>
<reference evidence="1 2" key="1">
    <citation type="submission" date="2021-03" db="EMBL/GenBank/DDBJ databases">
        <title>Genomic Encyclopedia of Type Strains, Phase IV (KMG-IV): sequencing the most valuable type-strain genomes for metagenomic binning, comparative biology and taxonomic classification.</title>
        <authorList>
            <person name="Goeker M."/>
        </authorList>
    </citation>
    <scope>NUCLEOTIDE SEQUENCE [LARGE SCALE GENOMIC DNA]</scope>
    <source>
        <strain evidence="1 2">DSM 27512</strain>
    </source>
</reference>
<proteinExistence type="predicted"/>
<protein>
    <recommendedName>
        <fullName evidence="3">2-amino-4-ketopentanoate thiolase</fullName>
    </recommendedName>
</protein>
<dbReference type="Proteomes" id="UP001314903">
    <property type="component" value="Unassembled WGS sequence"/>
</dbReference>
<comment type="caution">
    <text evidence="1">The sequence shown here is derived from an EMBL/GenBank/DDBJ whole genome shotgun (WGS) entry which is preliminary data.</text>
</comment>
<evidence type="ECO:0008006" key="3">
    <source>
        <dbReference type="Google" id="ProtNLM"/>
    </source>
</evidence>
<dbReference type="InterPro" id="IPR047755">
    <property type="entry name" value="OrtA"/>
</dbReference>
<dbReference type="NCBIfam" id="NF040739">
    <property type="entry name" value="ornith_OrtA"/>
    <property type="match status" value="1"/>
</dbReference>
<evidence type="ECO:0000313" key="2">
    <source>
        <dbReference type="Proteomes" id="UP001314903"/>
    </source>
</evidence>
<gene>
    <name evidence="1" type="ORF">J2Z35_001440</name>
</gene>
<name>A0ABS4KIN2_9FIRM</name>
<dbReference type="Pfam" id="PF22010">
    <property type="entry name" value="OrtA"/>
    <property type="match status" value="1"/>
</dbReference>